<gene>
    <name evidence="2" type="ORF">KQI42_01705</name>
</gene>
<dbReference type="PANTHER" id="PTHR36007:SF2">
    <property type="entry name" value="TRANSPORT PROTEIN-RELATED"/>
    <property type="match status" value="1"/>
</dbReference>
<name>A0ABS6E1D4_9FIRM</name>
<feature type="transmembrane region" description="Helical" evidence="1">
    <location>
        <begin position="129"/>
        <end position="153"/>
    </location>
</feature>
<dbReference type="InterPro" id="IPR009577">
    <property type="entry name" value="Sm_multidrug_ex"/>
</dbReference>
<keyword evidence="1" id="KW-0472">Membrane</keyword>
<dbReference type="Pfam" id="PF06695">
    <property type="entry name" value="Sm_multidrug_ex"/>
    <property type="match status" value="1"/>
</dbReference>
<comment type="caution">
    <text evidence="2">The sequence shown here is derived from an EMBL/GenBank/DDBJ whole genome shotgun (WGS) entry which is preliminary data.</text>
</comment>
<dbReference type="Proteomes" id="UP000749471">
    <property type="component" value="Unassembled WGS sequence"/>
</dbReference>
<evidence type="ECO:0000313" key="3">
    <source>
        <dbReference type="Proteomes" id="UP000749471"/>
    </source>
</evidence>
<feature type="transmembrane region" description="Helical" evidence="1">
    <location>
        <begin position="12"/>
        <end position="33"/>
    </location>
</feature>
<evidence type="ECO:0000256" key="1">
    <source>
        <dbReference type="SAM" id="Phobius"/>
    </source>
</evidence>
<dbReference type="EMBL" id="JAHLPM010000001">
    <property type="protein sequence ID" value="MBU5436702.1"/>
    <property type="molecule type" value="Genomic_DNA"/>
</dbReference>
<feature type="transmembrane region" description="Helical" evidence="1">
    <location>
        <begin position="39"/>
        <end position="58"/>
    </location>
</feature>
<keyword evidence="3" id="KW-1185">Reference proteome</keyword>
<organism evidence="2 3">
    <name type="scientific">Tissierella simiarum</name>
    <dbReference type="NCBI Taxonomy" id="2841534"/>
    <lineage>
        <taxon>Bacteria</taxon>
        <taxon>Bacillati</taxon>
        <taxon>Bacillota</taxon>
        <taxon>Tissierellia</taxon>
        <taxon>Tissierellales</taxon>
        <taxon>Tissierellaceae</taxon>
        <taxon>Tissierella</taxon>
    </lineage>
</organism>
<dbReference type="RefSeq" id="WP_216516108.1">
    <property type="nucleotide sequence ID" value="NZ_JAHLPM010000001.1"/>
</dbReference>
<feature type="transmembrane region" description="Helical" evidence="1">
    <location>
        <begin position="95"/>
        <end position="123"/>
    </location>
</feature>
<dbReference type="PANTHER" id="PTHR36007">
    <property type="entry name" value="TRANSPORT PROTEIN-RELATED"/>
    <property type="match status" value="1"/>
</dbReference>
<reference evidence="2 3" key="1">
    <citation type="submission" date="2021-06" db="EMBL/GenBank/DDBJ databases">
        <authorList>
            <person name="Sun Q."/>
            <person name="Li D."/>
        </authorList>
    </citation>
    <scope>NUCLEOTIDE SEQUENCE [LARGE SCALE GENOMIC DNA]</scope>
    <source>
        <strain evidence="2 3">MSJ-40</strain>
    </source>
</reference>
<protein>
    <submittedName>
        <fullName evidence="2">Small multi-drug export protein</fullName>
    </submittedName>
</protein>
<sequence length="157" mass="17214">MMGILEGLKREIIVMVVAMMPVSELRGAIPLGISLGLSPIHSTLISMAGNILIVPFLLKLLHPIMAYFEKTYLFSKTIGWVKRRSMRKAKTIKKYSLLGLFIFVAIPIPTTGAWTGCIIASLLKLDFNKAFLAISSGIVTAALIVSTISYKVFSIIQ</sequence>
<accession>A0ABS6E1D4</accession>
<keyword evidence="1" id="KW-1133">Transmembrane helix</keyword>
<keyword evidence="1" id="KW-0812">Transmembrane</keyword>
<evidence type="ECO:0000313" key="2">
    <source>
        <dbReference type="EMBL" id="MBU5436702.1"/>
    </source>
</evidence>
<proteinExistence type="predicted"/>